<dbReference type="InterPro" id="IPR004367">
    <property type="entry name" value="Cyclin_C-dom"/>
</dbReference>
<name>A0AAX6FA70_IRIPA</name>
<protein>
    <submittedName>
        <fullName evidence="9">Cyclin-D4-1-like</fullName>
    </submittedName>
</protein>
<dbReference type="FunFam" id="1.10.472.10:FF:000034">
    <property type="entry name" value="D2/4-type cyclin"/>
    <property type="match status" value="1"/>
</dbReference>
<dbReference type="EMBL" id="JANAVB010004413">
    <property type="protein sequence ID" value="KAJ6848759.1"/>
    <property type="molecule type" value="Genomic_DNA"/>
</dbReference>
<gene>
    <name evidence="9" type="ORF">M6B38_146345</name>
    <name evidence="10" type="ORF">M6B38_274605</name>
</gene>
<evidence type="ECO:0000256" key="6">
    <source>
        <dbReference type="SAM" id="MobiDB-lite"/>
    </source>
</evidence>
<evidence type="ECO:0000313" key="9">
    <source>
        <dbReference type="EMBL" id="KAJ6812931.1"/>
    </source>
</evidence>
<dbReference type="PANTHER" id="PTHR10177">
    <property type="entry name" value="CYCLINS"/>
    <property type="match status" value="1"/>
</dbReference>
<dbReference type="AlphaFoldDB" id="A0AAX6FA70"/>
<dbReference type="InterPro" id="IPR006671">
    <property type="entry name" value="Cyclin_N"/>
</dbReference>
<dbReference type="Pfam" id="PF02984">
    <property type="entry name" value="Cyclin_C"/>
    <property type="match status" value="1"/>
</dbReference>
<dbReference type="CDD" id="cd20544">
    <property type="entry name" value="CYCLIN_AtCycD-like_rpt2"/>
    <property type="match status" value="1"/>
</dbReference>
<dbReference type="GO" id="GO:0051301">
    <property type="term" value="P:cell division"/>
    <property type="evidence" value="ECO:0007669"/>
    <property type="project" value="UniProtKB-KW"/>
</dbReference>
<comment type="similarity">
    <text evidence="1">Belongs to the cyclin family. Cyclin D subfamily.</text>
</comment>
<evidence type="ECO:0000256" key="3">
    <source>
        <dbReference type="ARBA" id="ARBA00023127"/>
    </source>
</evidence>
<dbReference type="InterPro" id="IPR013763">
    <property type="entry name" value="Cyclin-like_dom"/>
</dbReference>
<feature type="region of interest" description="Disordered" evidence="6">
    <location>
        <begin position="325"/>
        <end position="348"/>
    </location>
</feature>
<evidence type="ECO:0000256" key="5">
    <source>
        <dbReference type="RuleBase" id="RU000383"/>
    </source>
</evidence>
<dbReference type="EMBL" id="JANAVB010030817">
    <property type="protein sequence ID" value="KAJ6812931.1"/>
    <property type="molecule type" value="Genomic_DNA"/>
</dbReference>
<feature type="compositionally biased region" description="Polar residues" evidence="6">
    <location>
        <begin position="326"/>
        <end position="335"/>
    </location>
</feature>
<keyword evidence="2" id="KW-0132">Cell division</keyword>
<dbReference type="Gene3D" id="1.10.472.10">
    <property type="entry name" value="Cyclin-like"/>
    <property type="match status" value="2"/>
</dbReference>
<organism evidence="9 11">
    <name type="scientific">Iris pallida</name>
    <name type="common">Sweet iris</name>
    <dbReference type="NCBI Taxonomy" id="29817"/>
    <lineage>
        <taxon>Eukaryota</taxon>
        <taxon>Viridiplantae</taxon>
        <taxon>Streptophyta</taxon>
        <taxon>Embryophyta</taxon>
        <taxon>Tracheophyta</taxon>
        <taxon>Spermatophyta</taxon>
        <taxon>Magnoliopsida</taxon>
        <taxon>Liliopsida</taxon>
        <taxon>Asparagales</taxon>
        <taxon>Iridaceae</taxon>
        <taxon>Iridoideae</taxon>
        <taxon>Irideae</taxon>
        <taxon>Iris</taxon>
    </lineage>
</organism>
<evidence type="ECO:0000256" key="1">
    <source>
        <dbReference type="ARBA" id="ARBA00009065"/>
    </source>
</evidence>
<evidence type="ECO:0000259" key="7">
    <source>
        <dbReference type="SMART" id="SM00385"/>
    </source>
</evidence>
<reference evidence="9" key="2">
    <citation type="submission" date="2023-04" db="EMBL/GenBank/DDBJ databases">
        <authorList>
            <person name="Bruccoleri R.E."/>
            <person name="Oakeley E.J."/>
            <person name="Faust A.-M."/>
            <person name="Dessus-Babus S."/>
            <person name="Altorfer M."/>
            <person name="Burckhardt D."/>
            <person name="Oertli M."/>
            <person name="Naumann U."/>
            <person name="Petersen F."/>
            <person name="Wong J."/>
        </authorList>
    </citation>
    <scope>NUCLEOTIDE SEQUENCE</scope>
    <source>
        <strain evidence="9">GSM-AAB239-AS_SAM_17_03QT</strain>
        <tissue evidence="9">Leaf</tissue>
    </source>
</reference>
<evidence type="ECO:0000256" key="2">
    <source>
        <dbReference type="ARBA" id="ARBA00022618"/>
    </source>
</evidence>
<evidence type="ECO:0000313" key="10">
    <source>
        <dbReference type="EMBL" id="KAJ6848759.1"/>
    </source>
</evidence>
<comment type="caution">
    <text evidence="9">The sequence shown here is derived from an EMBL/GenBank/DDBJ whole genome shotgun (WGS) entry which is preliminary data.</text>
</comment>
<evidence type="ECO:0000256" key="4">
    <source>
        <dbReference type="ARBA" id="ARBA00023306"/>
    </source>
</evidence>
<proteinExistence type="inferred from homology"/>
<accession>A0AAX6FA70</accession>
<keyword evidence="11" id="KW-1185">Reference proteome</keyword>
<dbReference type="Proteomes" id="UP001140949">
    <property type="component" value="Unassembled WGS sequence"/>
</dbReference>
<keyword evidence="4" id="KW-0131">Cell cycle</keyword>
<dbReference type="SMART" id="SM01332">
    <property type="entry name" value="Cyclin_C"/>
    <property type="match status" value="1"/>
</dbReference>
<dbReference type="InterPro" id="IPR036915">
    <property type="entry name" value="Cyclin-like_sf"/>
</dbReference>
<dbReference type="InterPro" id="IPR048258">
    <property type="entry name" value="Cyclins_cyclin-box"/>
</dbReference>
<dbReference type="SMART" id="SM00385">
    <property type="entry name" value="CYCLIN"/>
    <property type="match status" value="1"/>
</dbReference>
<evidence type="ECO:0000259" key="8">
    <source>
        <dbReference type="SMART" id="SM01332"/>
    </source>
</evidence>
<sequence>MGLSYDCASSILLCSEDNNSILCFDEEEDGEGAMGGVGQERRDLYGDSFLAGFPKQSDECLEFLVEKEVEHLPAEGYGRRLVTGALDLSIRRDAIDWILKVHSHYSFGPLSAYLSVNYLDRFLSAYELPQGKAWMTQLLSVACLSLGAKMEETEVPLSLDLQVGESKYVFEAKTIQRMELLVLSTLKWRMQAVTPFSFIDHFLRELNDDNPPTRSLVLQSAELILRTAKGIDFLTFRPSEIAAAVAVSVLGESQMVVEVEKAIDSCNHVNKERVMRCYGVIQEVLMMRNRSGKNGSQSIASAPYSPNGVLDAACLSYKSDDRTVGSHANSHSSPASKRRKIISSSPFV</sequence>
<feature type="domain" description="Cyclin C-terminal" evidence="8">
    <location>
        <begin position="193"/>
        <end position="318"/>
    </location>
</feature>
<dbReference type="PROSITE" id="PS00292">
    <property type="entry name" value="CYCLINS"/>
    <property type="match status" value="1"/>
</dbReference>
<dbReference type="Pfam" id="PF00134">
    <property type="entry name" value="Cyclin_N"/>
    <property type="match status" value="1"/>
</dbReference>
<feature type="domain" description="Cyclin-like" evidence="7">
    <location>
        <begin position="96"/>
        <end position="184"/>
    </location>
</feature>
<dbReference type="FunFam" id="1.10.472.10:FF:000040">
    <property type="entry name" value="D6-type cyclin"/>
    <property type="match status" value="1"/>
</dbReference>
<keyword evidence="3 5" id="KW-0195">Cyclin</keyword>
<dbReference type="InterPro" id="IPR039361">
    <property type="entry name" value="Cyclin"/>
</dbReference>
<dbReference type="CDD" id="cd20543">
    <property type="entry name" value="CYCLIN_AtCycD-like_rpt1"/>
    <property type="match status" value="1"/>
</dbReference>
<reference evidence="9" key="1">
    <citation type="journal article" date="2023" name="GigaByte">
        <title>Genome assembly of the bearded iris, Iris pallida Lam.</title>
        <authorList>
            <person name="Bruccoleri R.E."/>
            <person name="Oakeley E.J."/>
            <person name="Faust A.M.E."/>
            <person name="Altorfer M."/>
            <person name="Dessus-Babus S."/>
            <person name="Burckhardt D."/>
            <person name="Oertli M."/>
            <person name="Naumann U."/>
            <person name="Petersen F."/>
            <person name="Wong J."/>
        </authorList>
    </citation>
    <scope>NUCLEOTIDE SEQUENCE</scope>
    <source>
        <strain evidence="9">GSM-AAB239-AS_SAM_17_03QT</strain>
    </source>
</reference>
<evidence type="ECO:0000313" key="11">
    <source>
        <dbReference type="Proteomes" id="UP001140949"/>
    </source>
</evidence>
<dbReference type="SUPFAM" id="SSF47954">
    <property type="entry name" value="Cyclin-like"/>
    <property type="match status" value="2"/>
</dbReference>